<dbReference type="Pfam" id="PF14378">
    <property type="entry name" value="PAP2_3"/>
    <property type="match status" value="1"/>
</dbReference>
<dbReference type="AlphaFoldDB" id="A0A7Y0SM95"/>
<evidence type="ECO:0000313" key="3">
    <source>
        <dbReference type="EMBL" id="NMU85802.1"/>
    </source>
</evidence>
<protein>
    <submittedName>
        <fullName evidence="3">Phosphatase PAP2 family protein</fullName>
    </submittedName>
</protein>
<gene>
    <name evidence="3" type="ORF">HKB16_23395</name>
</gene>
<accession>A0A7Y0SM95</accession>
<feature type="transmembrane region" description="Helical" evidence="1">
    <location>
        <begin position="316"/>
        <end position="336"/>
    </location>
</feature>
<feature type="domain" description="Inositolphosphotransferase Aur1/Ipt1" evidence="2">
    <location>
        <begin position="147"/>
        <end position="353"/>
    </location>
</feature>
<sequence length="367" mass="42749">MEQENNYELNLSWQQKTSSWIKSVKDELSTDIIFYLYSFGSTAIIYFCSWYLDSPINYSFSTYYHLFTVTTCAAILGAGMYYYFYLLVQREKRPLNRFKKKVHQLFFPLYRTISIFLSLLAINFIVTNHTFLKSLIPLINPFKWDHTFAELDRLLHFGVAPWELTHSLFSSPWASLSINFAYNLWFFLMWGSAFFFCIYYKLPLLRLQFLLTFALLWMINSIWFATLFSSAGPCYMELLTGDAQYAPLMKLLTAQSLYLENIGASPLWSLSTQDYLWHEYLENANSFGSGISAMPSMHVSMSVLMALSICRLNKKLGYFAYAFAILIQIGSVHLGWHYAIDGYVGTLLTVLLWKIVGWFIKRNTMAV</sequence>
<dbReference type="Proteomes" id="UP000518904">
    <property type="component" value="Unassembled WGS sequence"/>
</dbReference>
<feature type="transmembrane region" description="Helical" evidence="1">
    <location>
        <begin position="342"/>
        <end position="360"/>
    </location>
</feature>
<dbReference type="RefSeq" id="WP_138938282.1">
    <property type="nucleotide sequence ID" value="NZ_CAJDZF010000011.1"/>
</dbReference>
<evidence type="ECO:0000256" key="1">
    <source>
        <dbReference type="SAM" id="Phobius"/>
    </source>
</evidence>
<organism evidence="3 4">
    <name type="scientific">Vibrio parahaemolyticus</name>
    <dbReference type="NCBI Taxonomy" id="670"/>
    <lineage>
        <taxon>Bacteria</taxon>
        <taxon>Pseudomonadati</taxon>
        <taxon>Pseudomonadota</taxon>
        <taxon>Gammaproteobacteria</taxon>
        <taxon>Vibrionales</taxon>
        <taxon>Vibrionaceae</taxon>
        <taxon>Vibrio</taxon>
    </lineage>
</organism>
<dbReference type="InterPro" id="IPR026841">
    <property type="entry name" value="Aur1/Ipt1"/>
</dbReference>
<keyword evidence="1" id="KW-1133">Transmembrane helix</keyword>
<keyword evidence="1" id="KW-0472">Membrane</keyword>
<evidence type="ECO:0000259" key="2">
    <source>
        <dbReference type="Pfam" id="PF14378"/>
    </source>
</evidence>
<reference evidence="3 4" key="1">
    <citation type="submission" date="2020-04" db="EMBL/GenBank/DDBJ databases">
        <title>Whole-genome sequencing of Vibrio spp. from China reveals different genetic environments of blaCTX-M-14 among diverse lineages.</title>
        <authorList>
            <person name="Zheng Z."/>
            <person name="Ye L."/>
            <person name="Chen S."/>
        </authorList>
    </citation>
    <scope>NUCLEOTIDE SEQUENCE [LARGE SCALE GENOMIC DNA]</scope>
    <source>
        <strain evidence="3 4">Vb0551</strain>
    </source>
</reference>
<feature type="transmembrane region" description="Helical" evidence="1">
    <location>
        <begin position="64"/>
        <end position="84"/>
    </location>
</feature>
<keyword evidence="1" id="KW-0812">Transmembrane</keyword>
<proteinExistence type="predicted"/>
<feature type="transmembrane region" description="Helical" evidence="1">
    <location>
        <begin position="105"/>
        <end position="126"/>
    </location>
</feature>
<feature type="transmembrane region" description="Helical" evidence="1">
    <location>
        <begin position="180"/>
        <end position="200"/>
    </location>
</feature>
<dbReference type="GO" id="GO:0016020">
    <property type="term" value="C:membrane"/>
    <property type="evidence" value="ECO:0007669"/>
    <property type="project" value="UniProtKB-SubCell"/>
</dbReference>
<feature type="transmembrane region" description="Helical" evidence="1">
    <location>
        <begin position="207"/>
        <end position="228"/>
    </location>
</feature>
<evidence type="ECO:0000313" key="4">
    <source>
        <dbReference type="Proteomes" id="UP000518904"/>
    </source>
</evidence>
<dbReference type="EMBL" id="JABCLB010002279">
    <property type="protein sequence ID" value="NMU85802.1"/>
    <property type="molecule type" value="Genomic_DNA"/>
</dbReference>
<comment type="caution">
    <text evidence="3">The sequence shown here is derived from an EMBL/GenBank/DDBJ whole genome shotgun (WGS) entry which is preliminary data.</text>
</comment>
<name>A0A7Y0SM95_VIBPH</name>
<feature type="transmembrane region" description="Helical" evidence="1">
    <location>
        <begin position="287"/>
        <end position="309"/>
    </location>
</feature>
<feature type="transmembrane region" description="Helical" evidence="1">
    <location>
        <begin position="32"/>
        <end position="52"/>
    </location>
</feature>